<evidence type="ECO:0000259" key="1">
    <source>
        <dbReference type="Pfam" id="PF12697"/>
    </source>
</evidence>
<dbReference type="SUPFAM" id="SSF53474">
    <property type="entry name" value="alpha/beta-Hydrolases"/>
    <property type="match status" value="1"/>
</dbReference>
<proteinExistence type="predicted"/>
<dbReference type="GO" id="GO:0016020">
    <property type="term" value="C:membrane"/>
    <property type="evidence" value="ECO:0007669"/>
    <property type="project" value="TreeGrafter"/>
</dbReference>
<dbReference type="AlphaFoldDB" id="A0A1T4Z009"/>
<dbReference type="GO" id="GO:0003824">
    <property type="term" value="F:catalytic activity"/>
    <property type="evidence" value="ECO:0007669"/>
    <property type="project" value="UniProtKB-ARBA"/>
</dbReference>
<dbReference type="Proteomes" id="UP000191040">
    <property type="component" value="Chromosome I"/>
</dbReference>
<organism evidence="2 3">
    <name type="scientific">Aeromicrobium choanae</name>
    <dbReference type="NCBI Taxonomy" id="1736691"/>
    <lineage>
        <taxon>Bacteria</taxon>
        <taxon>Bacillati</taxon>
        <taxon>Actinomycetota</taxon>
        <taxon>Actinomycetes</taxon>
        <taxon>Propionibacteriales</taxon>
        <taxon>Nocardioidaceae</taxon>
        <taxon>Aeromicrobium</taxon>
    </lineage>
</organism>
<dbReference type="OrthoDB" id="2987348at2"/>
<dbReference type="Pfam" id="PF12697">
    <property type="entry name" value="Abhydrolase_6"/>
    <property type="match status" value="1"/>
</dbReference>
<protein>
    <submittedName>
        <fullName evidence="2">Pimeloyl-ACP methyl ester carboxylesterase</fullName>
    </submittedName>
</protein>
<dbReference type="Gene3D" id="3.40.50.1820">
    <property type="entry name" value="alpha/beta hydrolase"/>
    <property type="match status" value="1"/>
</dbReference>
<dbReference type="STRING" id="1736691.SAMN06295964_1683"/>
<evidence type="ECO:0000313" key="2">
    <source>
        <dbReference type="EMBL" id="SKB07397.1"/>
    </source>
</evidence>
<reference evidence="3" key="1">
    <citation type="submission" date="2017-02" db="EMBL/GenBank/DDBJ databases">
        <authorList>
            <person name="Varghese N."/>
            <person name="Submissions S."/>
        </authorList>
    </citation>
    <scope>NUCLEOTIDE SEQUENCE [LARGE SCALE GENOMIC DNA]</scope>
    <source>
        <strain evidence="3">9H-4</strain>
    </source>
</reference>
<dbReference type="PANTHER" id="PTHR43798">
    <property type="entry name" value="MONOACYLGLYCEROL LIPASE"/>
    <property type="match status" value="1"/>
</dbReference>
<dbReference type="InterPro" id="IPR029058">
    <property type="entry name" value="AB_hydrolase_fold"/>
</dbReference>
<dbReference type="RefSeq" id="WP_078699735.1">
    <property type="nucleotide sequence ID" value="NZ_LT796768.1"/>
</dbReference>
<accession>A0A1T4Z009</accession>
<gene>
    <name evidence="2" type="ORF">SAMN06295964_1683</name>
</gene>
<evidence type="ECO:0000313" key="3">
    <source>
        <dbReference type="Proteomes" id="UP000191040"/>
    </source>
</evidence>
<dbReference type="InterPro" id="IPR000073">
    <property type="entry name" value="AB_hydrolase_1"/>
</dbReference>
<dbReference type="EMBL" id="LT796768">
    <property type="protein sequence ID" value="SKB07397.1"/>
    <property type="molecule type" value="Genomic_DNA"/>
</dbReference>
<sequence length="288" mass="31707">MTVPDWFTWALDQKPQHLEIDVDGVPISYRAWGRPGDPVVVLVHGGAAHAGWWDHVAPHLAVDHRVLALDLSGHGDSGRREAYTLEAWAREVMAVATSESTDRPVVFGHSMGGFVALTAAREHGAGMLGAAAIDSPVQAVSPEARSWRADRADLTMPLYPDARTMVARFRTLPEDPSCLPYIRDHIARGSIQHVVREEGSGWTWKFDPRVFLRSMMEPGDVARSACEVALLRGERGMATTDITEEIRSRLGGNVPVTVIPDSGHHIMLDQPTALIAVLQTLLGQWRRR</sequence>
<dbReference type="PANTHER" id="PTHR43798:SF33">
    <property type="entry name" value="HYDROLASE, PUTATIVE (AFU_ORTHOLOGUE AFUA_2G14860)-RELATED"/>
    <property type="match status" value="1"/>
</dbReference>
<dbReference type="InterPro" id="IPR050266">
    <property type="entry name" value="AB_hydrolase_sf"/>
</dbReference>
<name>A0A1T4Z009_9ACTN</name>
<keyword evidence="3" id="KW-1185">Reference proteome</keyword>
<feature type="domain" description="AB hydrolase-1" evidence="1">
    <location>
        <begin position="40"/>
        <end position="276"/>
    </location>
</feature>